<sequence length="292" mass="31014">MFALRYVATAISYSAPRVIVSVDPDNAQVVKTLFSPNAVAGVLRQPGDLCVITAESDALVLITILGEGCDQPDAVTLELDRLDREVPALAAPARRPALAVAPDVAAQNDEDDGGRAVSLRLAGHVERRGDLFVGGGEWLGDPNGTARIEGFSLQWPKRPANVDIAYGCALLGLGRMPDVIVGEYVGTRMKARAINGVTFSLIGADAEKYSLVVEARFSDGTHFGPTLAPVDLRGPTGREHLVALRLQLTEVKARKPAPEAPRVAVAAPQPAAQIHQRKPARIFRAPRIAAAM</sequence>
<name>A0A0J6SN82_9HYPH</name>
<accession>A0A0J6SN82</accession>
<evidence type="ECO:0000313" key="2">
    <source>
        <dbReference type="Proteomes" id="UP000036449"/>
    </source>
</evidence>
<reference evidence="1 2" key="1">
    <citation type="submission" date="2015-03" db="EMBL/GenBank/DDBJ databases">
        <title>Genome sequencing of Methylobacterium tarhaniae DSM 25844.</title>
        <authorList>
            <person name="Chaudhry V."/>
            <person name="Patil P.B."/>
        </authorList>
    </citation>
    <scope>NUCLEOTIDE SEQUENCE [LARGE SCALE GENOMIC DNA]</scope>
    <source>
        <strain evidence="1 2">DSM 25844</strain>
    </source>
</reference>
<dbReference type="EMBL" id="LABZ01000145">
    <property type="protein sequence ID" value="KMO36675.1"/>
    <property type="molecule type" value="Genomic_DNA"/>
</dbReference>
<organism evidence="1 2">
    <name type="scientific">Methylobacterium tarhaniae</name>
    <dbReference type="NCBI Taxonomy" id="1187852"/>
    <lineage>
        <taxon>Bacteria</taxon>
        <taxon>Pseudomonadati</taxon>
        <taxon>Pseudomonadota</taxon>
        <taxon>Alphaproteobacteria</taxon>
        <taxon>Hyphomicrobiales</taxon>
        <taxon>Methylobacteriaceae</taxon>
        <taxon>Methylobacterium</taxon>
    </lineage>
</organism>
<dbReference type="RefSeq" id="WP_048452680.1">
    <property type="nucleotide sequence ID" value="NZ_LABZ01000145.1"/>
</dbReference>
<gene>
    <name evidence="1" type="ORF">VQ03_20145</name>
</gene>
<proteinExistence type="predicted"/>
<dbReference type="Proteomes" id="UP000036449">
    <property type="component" value="Unassembled WGS sequence"/>
</dbReference>
<comment type="caution">
    <text evidence="1">The sequence shown here is derived from an EMBL/GenBank/DDBJ whole genome shotgun (WGS) entry which is preliminary data.</text>
</comment>
<evidence type="ECO:0000313" key="1">
    <source>
        <dbReference type="EMBL" id="KMO36675.1"/>
    </source>
</evidence>
<dbReference type="PATRIC" id="fig|1187852.3.peg.1468"/>
<dbReference type="AlphaFoldDB" id="A0A0J6SN82"/>
<protein>
    <submittedName>
        <fullName evidence="1">Uncharacterized protein</fullName>
    </submittedName>
</protein>
<dbReference type="OrthoDB" id="8021518at2"/>
<keyword evidence="2" id="KW-1185">Reference proteome</keyword>